<comment type="caution">
    <text evidence="1">The sequence shown here is derived from an EMBL/GenBank/DDBJ whole genome shotgun (WGS) entry which is preliminary data.</text>
</comment>
<protein>
    <recommendedName>
        <fullName evidence="3">NYN domain-containing protein</fullName>
    </recommendedName>
</protein>
<reference evidence="1" key="1">
    <citation type="journal article" date="2014" name="Int. J. Syst. Evol. Microbiol.">
        <title>Complete genome sequence of Corynebacterium casei LMG S-19264T (=DSM 44701T), isolated from a smear-ripened cheese.</title>
        <authorList>
            <consortium name="US DOE Joint Genome Institute (JGI-PGF)"/>
            <person name="Walter F."/>
            <person name="Albersmeier A."/>
            <person name="Kalinowski J."/>
            <person name="Ruckert C."/>
        </authorList>
    </citation>
    <scope>NUCLEOTIDE SEQUENCE</scope>
    <source>
        <strain evidence="1">JCM 15325</strain>
    </source>
</reference>
<sequence length="172" mass="19976">MNTMNEILIVDGYNVIGAWNELKELREKDFESARDLLINKMAEYQAVTGYRVIIIFDAYLIPGKETKTKQSTVEVIYTKKNEKADQKIEGLIRKLQNVKTRIHVATSDMAEQWAVFSQGALRKPSRELIEEIRKIDRQIGKTTMNDQPQGKRSVIQIDEETRAKLEKMRRGF</sequence>
<dbReference type="PANTHER" id="PTHR34547">
    <property type="entry name" value="YACP-LIKE NYN DOMAIN PROTEIN"/>
    <property type="match status" value="1"/>
</dbReference>
<organism evidence="1 2">
    <name type="scientific">Sporolactobacillus putidus</name>
    <dbReference type="NCBI Taxonomy" id="492735"/>
    <lineage>
        <taxon>Bacteria</taxon>
        <taxon>Bacillati</taxon>
        <taxon>Bacillota</taxon>
        <taxon>Bacilli</taxon>
        <taxon>Bacillales</taxon>
        <taxon>Sporolactobacillaceae</taxon>
        <taxon>Sporolactobacillus</taxon>
    </lineage>
</organism>
<reference evidence="1" key="2">
    <citation type="submission" date="2020-09" db="EMBL/GenBank/DDBJ databases">
        <authorList>
            <person name="Sun Q."/>
            <person name="Ohkuma M."/>
        </authorList>
    </citation>
    <scope>NUCLEOTIDE SEQUENCE</scope>
    <source>
        <strain evidence="1">JCM 15325</strain>
    </source>
</reference>
<accession>A0A917W3I3</accession>
<dbReference type="PANTHER" id="PTHR34547:SF1">
    <property type="entry name" value="YACP-LIKE NYN DOMAIN PROTEIN"/>
    <property type="match status" value="1"/>
</dbReference>
<name>A0A917W3I3_9BACL</name>
<dbReference type="Pfam" id="PF05991">
    <property type="entry name" value="NYN_YacP"/>
    <property type="match status" value="1"/>
</dbReference>
<dbReference type="AlphaFoldDB" id="A0A917W3I3"/>
<keyword evidence="2" id="KW-1185">Reference proteome</keyword>
<dbReference type="EMBL" id="BMOK01000017">
    <property type="protein sequence ID" value="GGL63454.1"/>
    <property type="molecule type" value="Genomic_DNA"/>
</dbReference>
<gene>
    <name evidence="1" type="ORF">GCM10007968_29230</name>
</gene>
<evidence type="ECO:0000313" key="1">
    <source>
        <dbReference type="EMBL" id="GGL63454.1"/>
    </source>
</evidence>
<proteinExistence type="predicted"/>
<dbReference type="Proteomes" id="UP000654670">
    <property type="component" value="Unassembled WGS sequence"/>
</dbReference>
<dbReference type="CDD" id="cd10912">
    <property type="entry name" value="PIN_YacP-like"/>
    <property type="match status" value="1"/>
</dbReference>
<dbReference type="InterPro" id="IPR010298">
    <property type="entry name" value="YacP-like"/>
</dbReference>
<evidence type="ECO:0008006" key="3">
    <source>
        <dbReference type="Google" id="ProtNLM"/>
    </source>
</evidence>
<evidence type="ECO:0000313" key="2">
    <source>
        <dbReference type="Proteomes" id="UP000654670"/>
    </source>
</evidence>